<evidence type="ECO:0000313" key="1">
    <source>
        <dbReference type="EMBL" id="ACK72946.1"/>
    </source>
</evidence>
<dbReference type="Proteomes" id="UP000002384">
    <property type="component" value="Chromosome"/>
</dbReference>
<organism evidence="1 2">
    <name type="scientific">Gloeothece citriformis (strain PCC 7424)</name>
    <name type="common">Cyanothece sp. (strain PCC 7424)</name>
    <dbReference type="NCBI Taxonomy" id="65393"/>
    <lineage>
        <taxon>Bacteria</taxon>
        <taxon>Bacillati</taxon>
        <taxon>Cyanobacteriota</taxon>
        <taxon>Cyanophyceae</taxon>
        <taxon>Oscillatoriophycideae</taxon>
        <taxon>Chroococcales</taxon>
        <taxon>Aphanothecaceae</taxon>
        <taxon>Gloeothece</taxon>
        <taxon>Gloeothece citriformis</taxon>
    </lineage>
</organism>
<dbReference type="STRING" id="65393.PCC7424_4584"/>
<dbReference type="HOGENOM" id="CLU_2952716_0_0_3"/>
<protein>
    <submittedName>
        <fullName evidence="1">Uncharacterized protein</fullName>
    </submittedName>
</protein>
<proteinExistence type="predicted"/>
<sequence length="59" mass="6944">MKRIETQESFLDFSFLKKRFLTKLINYQLSIDKNNQERLSLAKITALNSIDIINLLIVT</sequence>
<gene>
    <name evidence="1" type="ordered locus">PCC7424_4584</name>
</gene>
<dbReference type="AlphaFoldDB" id="B7KAH2"/>
<accession>B7KAH2</accession>
<evidence type="ECO:0000313" key="2">
    <source>
        <dbReference type="Proteomes" id="UP000002384"/>
    </source>
</evidence>
<dbReference type="EMBL" id="CP001291">
    <property type="protein sequence ID" value="ACK72946.1"/>
    <property type="molecule type" value="Genomic_DNA"/>
</dbReference>
<name>B7KAH2_GLOC7</name>
<reference evidence="2" key="1">
    <citation type="journal article" date="2011" name="MBio">
        <title>Novel metabolic attributes of the genus Cyanothece, comprising a group of unicellular nitrogen-fixing Cyanobacteria.</title>
        <authorList>
            <person name="Bandyopadhyay A."/>
            <person name="Elvitigala T."/>
            <person name="Welsh E."/>
            <person name="Stockel J."/>
            <person name="Liberton M."/>
            <person name="Min H."/>
            <person name="Sherman L.A."/>
            <person name="Pakrasi H.B."/>
        </authorList>
    </citation>
    <scope>NUCLEOTIDE SEQUENCE [LARGE SCALE GENOMIC DNA]</scope>
    <source>
        <strain evidence="2">PCC 7424</strain>
    </source>
</reference>
<keyword evidence="2" id="KW-1185">Reference proteome</keyword>
<dbReference type="KEGG" id="cyc:PCC7424_4584"/>